<proteinExistence type="predicted"/>
<organism evidence="1">
    <name type="scientific">marine sediment metagenome</name>
    <dbReference type="NCBI Taxonomy" id="412755"/>
    <lineage>
        <taxon>unclassified sequences</taxon>
        <taxon>metagenomes</taxon>
        <taxon>ecological metagenomes</taxon>
    </lineage>
</organism>
<reference evidence="1" key="1">
    <citation type="journal article" date="2014" name="Front. Microbiol.">
        <title>High frequency of phylogenetically diverse reductive dehalogenase-homologous genes in deep subseafloor sedimentary metagenomes.</title>
        <authorList>
            <person name="Kawai M."/>
            <person name="Futagami T."/>
            <person name="Toyoda A."/>
            <person name="Takaki Y."/>
            <person name="Nishi S."/>
            <person name="Hori S."/>
            <person name="Arai W."/>
            <person name="Tsubouchi T."/>
            <person name="Morono Y."/>
            <person name="Uchiyama I."/>
            <person name="Ito T."/>
            <person name="Fujiyama A."/>
            <person name="Inagaki F."/>
            <person name="Takami H."/>
        </authorList>
    </citation>
    <scope>NUCLEOTIDE SEQUENCE</scope>
    <source>
        <strain evidence="1">Expedition CK06-06</strain>
    </source>
</reference>
<accession>X0YSH4</accession>
<feature type="non-terminal residue" evidence="1">
    <location>
        <position position="181"/>
    </location>
</feature>
<evidence type="ECO:0008006" key="2">
    <source>
        <dbReference type="Google" id="ProtNLM"/>
    </source>
</evidence>
<comment type="caution">
    <text evidence="1">The sequence shown here is derived from an EMBL/GenBank/DDBJ whole genome shotgun (WGS) entry which is preliminary data.</text>
</comment>
<dbReference type="AlphaFoldDB" id="X0YSH4"/>
<protein>
    <recommendedName>
        <fullName evidence="2">Fibronectin type-III domain-containing protein</fullName>
    </recommendedName>
</protein>
<evidence type="ECO:0000313" key="1">
    <source>
        <dbReference type="EMBL" id="GAG59145.1"/>
    </source>
</evidence>
<gene>
    <name evidence="1" type="ORF">S01H4_19812</name>
</gene>
<dbReference type="EMBL" id="BART01008862">
    <property type="protein sequence ID" value="GAG59145.1"/>
    <property type="molecule type" value="Genomic_DNA"/>
</dbReference>
<name>X0YSH4_9ZZZZ</name>
<sequence>MRTSVTMNSADTLEFTYNNLTATEGDEFGHQIGIIGGLHLYGLTPGTTYHYRSFATNANTTVYGSDMNFTTYHNWSVNLNCFNESDGSPLTYWDVFVTNQDGSQTYENIGNNNTLWVNISNGTCPVGANIAFKFSRENYTNRIYYLDISLSGNFTLNAYLPFTNKTEMYEITVIGPLGEFT</sequence>